<organism evidence="1 2">
    <name type="scientific">Acidovorax carolinensis</name>
    <dbReference type="NCBI Taxonomy" id="553814"/>
    <lineage>
        <taxon>Bacteria</taxon>
        <taxon>Pseudomonadati</taxon>
        <taxon>Pseudomonadota</taxon>
        <taxon>Betaproteobacteria</taxon>
        <taxon>Burkholderiales</taxon>
        <taxon>Comamonadaceae</taxon>
        <taxon>Acidovorax</taxon>
    </lineage>
</organism>
<gene>
    <name evidence="1" type="ORF">CBP36_19175</name>
</gene>
<accession>A0A240TXK0</accession>
<dbReference type="Proteomes" id="UP000194440">
    <property type="component" value="Plasmid pACP4.1"/>
</dbReference>
<keyword evidence="2" id="KW-1185">Reference proteome</keyword>
<protein>
    <submittedName>
        <fullName evidence="1">Uncharacterized protein</fullName>
    </submittedName>
</protein>
<sequence length="120" mass="12738">MVLVLAWDQIASPLHQHHHDSGIDGSWIGAVHDGAGADALHVDDGDTLALFAHATMAVQPQALFGQPSAASEPVALFFAFAEVFDSEQAREPHVWPTYVAPAFPSFRSLPPGGRAPPLHA</sequence>
<accession>A0A240UJ98</accession>
<keyword evidence="1" id="KW-0614">Plasmid</keyword>
<evidence type="ECO:0000313" key="2">
    <source>
        <dbReference type="Proteomes" id="UP000194440"/>
    </source>
</evidence>
<evidence type="ECO:0000313" key="1">
    <source>
        <dbReference type="EMBL" id="ART61099.1"/>
    </source>
</evidence>
<dbReference type="KEGG" id="acid:CBP33_18765"/>
<reference evidence="1" key="1">
    <citation type="submission" date="2017-05" db="EMBL/GenBank/DDBJ databases">
        <title>Polyphasic characterization of four soil-derived phenanthrene-degrading Acidovorax strains and proposal of Acidovorax phenanthrenivorans sp. nov.</title>
        <authorList>
            <person name="Singleton D."/>
            <person name="Lee J."/>
            <person name="Dickey A.N."/>
            <person name="Stroud A."/>
            <person name="Scholl E.H."/>
            <person name="Wright F.A."/>
            <person name="Aitken M.D."/>
        </authorList>
    </citation>
    <scope>NUCLEOTIDE SEQUENCE</scope>
    <source>
        <strain evidence="1">P4</strain>
        <plasmid evidence="1">pACP4.1</plasmid>
    </source>
</reference>
<dbReference type="KEGG" id="acip:CBP36_19175"/>
<name>A0A240UJ98_9BURK</name>
<proteinExistence type="predicted"/>
<dbReference type="EMBL" id="CP021367">
    <property type="protein sequence ID" value="ART61099.1"/>
    <property type="molecule type" value="Genomic_DNA"/>
</dbReference>
<geneLocation type="plasmid" evidence="1 2">
    <name>pACP4.1</name>
</geneLocation>
<dbReference type="AlphaFoldDB" id="A0A240UJ98"/>